<name>A0ACB7SFP6_HYAAI</name>
<accession>A0ACB7SFP6</accession>
<protein>
    <submittedName>
        <fullName evidence="1">Uncharacterized protein</fullName>
    </submittedName>
</protein>
<reference evidence="1" key="1">
    <citation type="submission" date="2020-05" db="EMBL/GenBank/DDBJ databases">
        <title>Large-scale comparative analyses of tick genomes elucidate their genetic diversity and vector capacities.</title>
        <authorList>
            <person name="Jia N."/>
            <person name="Wang J."/>
            <person name="Shi W."/>
            <person name="Du L."/>
            <person name="Sun Y."/>
            <person name="Zhan W."/>
            <person name="Jiang J."/>
            <person name="Wang Q."/>
            <person name="Zhang B."/>
            <person name="Ji P."/>
            <person name="Sakyi L.B."/>
            <person name="Cui X."/>
            <person name="Yuan T."/>
            <person name="Jiang B."/>
            <person name="Yang W."/>
            <person name="Lam T.T.-Y."/>
            <person name="Chang Q."/>
            <person name="Ding S."/>
            <person name="Wang X."/>
            <person name="Zhu J."/>
            <person name="Ruan X."/>
            <person name="Zhao L."/>
            <person name="Wei J."/>
            <person name="Que T."/>
            <person name="Du C."/>
            <person name="Cheng J."/>
            <person name="Dai P."/>
            <person name="Han X."/>
            <person name="Huang E."/>
            <person name="Gao Y."/>
            <person name="Liu J."/>
            <person name="Shao H."/>
            <person name="Ye R."/>
            <person name="Li L."/>
            <person name="Wei W."/>
            <person name="Wang X."/>
            <person name="Wang C."/>
            <person name="Yang T."/>
            <person name="Huo Q."/>
            <person name="Li W."/>
            <person name="Guo W."/>
            <person name="Chen H."/>
            <person name="Zhou L."/>
            <person name="Ni X."/>
            <person name="Tian J."/>
            <person name="Zhou Y."/>
            <person name="Sheng Y."/>
            <person name="Liu T."/>
            <person name="Pan Y."/>
            <person name="Xia L."/>
            <person name="Li J."/>
            <person name="Zhao F."/>
            <person name="Cao W."/>
        </authorList>
    </citation>
    <scope>NUCLEOTIDE SEQUENCE</scope>
    <source>
        <strain evidence="1">Hyas-2018</strain>
    </source>
</reference>
<organism evidence="1 2">
    <name type="scientific">Hyalomma asiaticum</name>
    <name type="common">Tick</name>
    <dbReference type="NCBI Taxonomy" id="266040"/>
    <lineage>
        <taxon>Eukaryota</taxon>
        <taxon>Metazoa</taxon>
        <taxon>Ecdysozoa</taxon>
        <taxon>Arthropoda</taxon>
        <taxon>Chelicerata</taxon>
        <taxon>Arachnida</taxon>
        <taxon>Acari</taxon>
        <taxon>Parasitiformes</taxon>
        <taxon>Ixodida</taxon>
        <taxon>Ixodoidea</taxon>
        <taxon>Ixodidae</taxon>
        <taxon>Hyalomminae</taxon>
        <taxon>Hyalomma</taxon>
    </lineage>
</organism>
<comment type="caution">
    <text evidence="1">The sequence shown here is derived from an EMBL/GenBank/DDBJ whole genome shotgun (WGS) entry which is preliminary data.</text>
</comment>
<sequence length="98" mass="11245">MTGGKDLSKAFEDFKREIRAELRSFKQSVEHCSETCDSVNALSLEIKALREELVTTRKTNERLAAENKQLQMKIEEIELHSRANNLEIKGVPDEEPEL</sequence>
<proteinExistence type="predicted"/>
<dbReference type="EMBL" id="CM023484">
    <property type="protein sequence ID" value="KAH6932553.1"/>
    <property type="molecule type" value="Genomic_DNA"/>
</dbReference>
<evidence type="ECO:0000313" key="2">
    <source>
        <dbReference type="Proteomes" id="UP000821845"/>
    </source>
</evidence>
<gene>
    <name evidence="1" type="ORF">HPB50_007313</name>
</gene>
<keyword evidence="2" id="KW-1185">Reference proteome</keyword>
<dbReference type="Proteomes" id="UP000821845">
    <property type="component" value="Chromosome 4"/>
</dbReference>
<evidence type="ECO:0000313" key="1">
    <source>
        <dbReference type="EMBL" id="KAH6932553.1"/>
    </source>
</evidence>